<reference evidence="4" key="3">
    <citation type="submission" date="2025-09" db="UniProtKB">
        <authorList>
            <consortium name="Ensembl"/>
        </authorList>
    </citation>
    <scope>IDENTIFICATION</scope>
</reference>
<evidence type="ECO:0000313" key="5">
    <source>
        <dbReference type="Proteomes" id="UP000265140"/>
    </source>
</evidence>
<sequence length="727" mass="80673">MSDEGIHISPKLRENFESPLTTLSGGIEEQQFSTKVQAIMDTLTDQPVDTQKSSTSYFGFPYYLRIDLLCGSKKSSKRAIREALLTGLIPNVVLTFQEPVHPTRFKPQRLQTILTTAPLLDSVPCDSNLCQLGWYAPMPILNGSVVYRVQVVSNGQGQLVSEKSYAVNVNGYVRPTDRGDKVISIGMEMPALEEVMVLGSPSRPLWMVVESSPVLILPGIPGFKAILMTATEFQHTSLIEVGIESCWAGSLNCPQAEFSSMILEAISTESSLFIRQNQLLHRFVGNFSLLPLTAPPSEAWQHVLRSVCVSRMVPVFISYHGSEYFYVLGGGWQKGTLYRAQVYDGDVTFTQLLDSNSRTACEFMNSKACEVKWAAQDSSHNHLTDLVLIELQSDKEEAQSYQLLTFDKNFLLCETFPKYIPKGTGESFTVVTNTQENTTVTLQLAGMVFNPISGILYIWGNALLCSQDVGKSFLFFNGFPLDQMIKYFTLSFYGEFAFVTETEELWWGQEGVDQVMRVRPSLGWQAFSSLQALKGHSSYSINQSLLTVFYDWDKQLQEVVYIVDSNGKGSVVKRRLPVPEILSYGHFSTTPHDVHHFEYCTIPCVFFKMSSQFLVIPVPANISFPSPPLSPSLGGPGRSVPFPSPPPAPSSGSTWKTCLTRSPTTAFSCTWPAPPWCTHRLASRPPAPWPPTRPCCNTCSVCIQTTSWTLVTLSTTQSGAGGRTSLY</sequence>
<dbReference type="PANTHER" id="PTHR14327:SF1">
    <property type="entry name" value="CATION CHANNEL SPERM-ASSOCIATED AUXILIARY SUBUNIT GAMMA"/>
    <property type="match status" value="1"/>
</dbReference>
<dbReference type="InterPro" id="IPR028246">
    <property type="entry name" value="CATSPERG"/>
</dbReference>
<evidence type="ECO:0000256" key="1">
    <source>
        <dbReference type="SAM" id="MobiDB-lite"/>
    </source>
</evidence>
<dbReference type="GO" id="GO:0036128">
    <property type="term" value="C:CatSper complex"/>
    <property type="evidence" value="ECO:0007669"/>
    <property type="project" value="InterPro"/>
</dbReference>
<reference evidence="4" key="2">
    <citation type="submission" date="2025-08" db="UniProtKB">
        <authorList>
            <consortium name="Ensembl"/>
        </authorList>
    </citation>
    <scope>IDENTIFICATION</scope>
</reference>
<accession>A0AAY5K539</accession>
<organism evidence="4 5">
    <name type="scientific">Esox lucius</name>
    <name type="common">Northern pike</name>
    <dbReference type="NCBI Taxonomy" id="8010"/>
    <lineage>
        <taxon>Eukaryota</taxon>
        <taxon>Metazoa</taxon>
        <taxon>Chordata</taxon>
        <taxon>Craniata</taxon>
        <taxon>Vertebrata</taxon>
        <taxon>Euteleostomi</taxon>
        <taxon>Actinopterygii</taxon>
        <taxon>Neopterygii</taxon>
        <taxon>Teleostei</taxon>
        <taxon>Protacanthopterygii</taxon>
        <taxon>Esociformes</taxon>
        <taxon>Esocidae</taxon>
        <taxon>Esox</taxon>
    </lineage>
</organism>
<feature type="domain" description="CATSPERG beta-propeller" evidence="2">
    <location>
        <begin position="181"/>
        <end position="585"/>
    </location>
</feature>
<dbReference type="AlphaFoldDB" id="A0AAY5K539"/>
<dbReference type="Ensembl" id="ENSELUT00000108599.1">
    <property type="protein sequence ID" value="ENSELUP00000081492.1"/>
    <property type="gene ID" value="ENSELUG00000043689.1"/>
</dbReference>
<dbReference type="Proteomes" id="UP000265140">
    <property type="component" value="Chromosome 7"/>
</dbReference>
<keyword evidence="5" id="KW-1185">Reference proteome</keyword>
<reference evidence="4 5" key="1">
    <citation type="submission" date="2020-02" db="EMBL/GenBank/DDBJ databases">
        <title>Esox lucius (northern pike) genome, fEsoLuc1, primary haplotype.</title>
        <authorList>
            <person name="Myers G."/>
            <person name="Karagic N."/>
            <person name="Meyer A."/>
            <person name="Pippel M."/>
            <person name="Reichard M."/>
            <person name="Winkler S."/>
            <person name="Tracey A."/>
            <person name="Sims Y."/>
            <person name="Howe K."/>
            <person name="Rhie A."/>
            <person name="Formenti G."/>
            <person name="Durbin R."/>
            <person name="Fedrigo O."/>
            <person name="Jarvis E.D."/>
        </authorList>
    </citation>
    <scope>NUCLEOTIDE SEQUENCE [LARGE SCALE GENOMIC DNA]</scope>
</reference>
<dbReference type="InterPro" id="IPR053871">
    <property type="entry name" value="CATSPERG_beta-prop"/>
</dbReference>
<evidence type="ECO:0000259" key="2">
    <source>
        <dbReference type="Pfam" id="PF15064"/>
    </source>
</evidence>
<dbReference type="Pfam" id="PF22840">
    <property type="entry name" value="CATSPERG_NTD"/>
    <property type="match status" value="1"/>
</dbReference>
<dbReference type="PANTHER" id="PTHR14327">
    <property type="entry name" value="CATION CHANNEL SPERM-ASSOCIATED PROTEIN SUBUNIT GAMMA"/>
    <property type="match status" value="1"/>
</dbReference>
<feature type="domain" description="CATSPERG N-terminal" evidence="3">
    <location>
        <begin position="27"/>
        <end position="168"/>
    </location>
</feature>
<evidence type="ECO:0008006" key="6">
    <source>
        <dbReference type="Google" id="ProtNLM"/>
    </source>
</evidence>
<dbReference type="InterPro" id="IPR053872">
    <property type="entry name" value="CATSPERG_N"/>
</dbReference>
<feature type="region of interest" description="Disordered" evidence="1">
    <location>
        <begin position="635"/>
        <end position="655"/>
    </location>
</feature>
<name>A0AAY5K539_ESOLU</name>
<protein>
    <recommendedName>
        <fullName evidence="6">Cation channel sperm associated auxiliary subunit gamma</fullName>
    </recommendedName>
</protein>
<evidence type="ECO:0000313" key="4">
    <source>
        <dbReference type="Ensembl" id="ENSELUP00000081492.1"/>
    </source>
</evidence>
<evidence type="ECO:0000259" key="3">
    <source>
        <dbReference type="Pfam" id="PF22840"/>
    </source>
</evidence>
<dbReference type="Pfam" id="PF15064">
    <property type="entry name" value="CATSPERG_beta-prop"/>
    <property type="match status" value="1"/>
</dbReference>
<dbReference type="GeneTree" id="ENSGT00390000014139"/>
<dbReference type="GO" id="GO:0097228">
    <property type="term" value="C:sperm principal piece"/>
    <property type="evidence" value="ECO:0007669"/>
    <property type="project" value="InterPro"/>
</dbReference>
<proteinExistence type="predicted"/>